<dbReference type="PROSITE" id="PS01039">
    <property type="entry name" value="SBP_BACTERIAL_3"/>
    <property type="match status" value="1"/>
</dbReference>
<dbReference type="Gene3D" id="3.40.190.10">
    <property type="entry name" value="Periplasmic binding protein-like II"/>
    <property type="match status" value="2"/>
</dbReference>
<evidence type="ECO:0000256" key="5">
    <source>
        <dbReference type="SAM" id="SignalP"/>
    </source>
</evidence>
<reference evidence="7 9" key="3">
    <citation type="journal article" date="2021" name="BMC Genomics">
        <title>Genome-resolved metagenome and metatranscriptome analyses of thermophilic composting reveal key bacterial players and their metabolic interactions.</title>
        <authorList>
            <person name="Braga L.P.P."/>
            <person name="Pereira R.V."/>
            <person name="Martins L.F."/>
            <person name="Moura L.M.S."/>
            <person name="Sanchez F.B."/>
            <person name="Patane J.S.L."/>
            <person name="da Silva A.M."/>
            <person name="Setubal J.C."/>
        </authorList>
    </citation>
    <scope>NUCLEOTIDE SEQUENCE [LARGE SCALE GENOMIC DNA]</scope>
    <source>
        <strain evidence="7">ZC4RG45</strain>
    </source>
</reference>
<feature type="chain" id="PRO_5016108289" evidence="5">
    <location>
        <begin position="25"/>
        <end position="271"/>
    </location>
</feature>
<sequence length="271" mass="29549">MRISRVLRAGAAIAAASLALVACADPGGGGDDKETIKVGIKFDQPGMGQKQGADTYTGFDVELAKFIAKELGYEEDQIEFKEAVSKDRENMLKNGDVAYIVGTYSITDERKEVVDFVGPYFIAHQDLLVRKDFKDLTKEELATAKIKLCSVTGSTSAANVKETLAKNADLKEYNGYSQCVDALKSKAIDALTTDDTILAGYAAQNEGQFKLLGLKLTDEHYGVGLPKNSDIKDKVKAAVQKWIDEGHWQKAAEKYLGPADYDIPEPPQLED</sequence>
<dbReference type="InterPro" id="IPR001638">
    <property type="entry name" value="Solute-binding_3/MltF_N"/>
</dbReference>
<comment type="similarity">
    <text evidence="1 4">Belongs to the bacterial solute-binding protein 3 family.</text>
</comment>
<name>A0A2W4JPN8_9PSEU</name>
<protein>
    <submittedName>
        <fullName evidence="7">Glutamate ABC transporter substrate-binding protein</fullName>
    </submittedName>
    <submittedName>
        <fullName evidence="8">Glutamate-binding protein</fullName>
    </submittedName>
</protein>
<dbReference type="PANTHER" id="PTHR30085:SF6">
    <property type="entry name" value="ABC TRANSPORTER GLUTAMINE-BINDING PROTEIN GLNH"/>
    <property type="match status" value="1"/>
</dbReference>
<reference evidence="8" key="2">
    <citation type="submission" date="2018-05" db="EMBL/GenBank/DDBJ databases">
        <authorList>
            <person name="Lanie J.A."/>
            <person name="Ng W.-L."/>
            <person name="Kazmierczak K.M."/>
            <person name="Andrzejewski T.M."/>
            <person name="Davidsen T.M."/>
            <person name="Wayne K.J."/>
            <person name="Tettelin H."/>
            <person name="Glass J.I."/>
            <person name="Rusch D."/>
            <person name="Podicherti R."/>
            <person name="Tsui H.-C.T."/>
            <person name="Winkler M.E."/>
        </authorList>
    </citation>
    <scope>NUCLEOTIDE SEQUENCE</scope>
    <source>
        <strain evidence="8">ZC4RG45</strain>
    </source>
</reference>
<gene>
    <name evidence="7" type="ORF">DIU77_003920</name>
    <name evidence="8" type="ORF">DIU77_02040</name>
</gene>
<feature type="signal peptide" evidence="5">
    <location>
        <begin position="1"/>
        <end position="24"/>
    </location>
</feature>
<reference evidence="7" key="1">
    <citation type="submission" date="2018-05" db="EMBL/GenBank/DDBJ databases">
        <authorList>
            <person name="Moura L."/>
            <person name="Setubal J.C."/>
        </authorList>
    </citation>
    <scope>NUCLEOTIDE SEQUENCE</scope>
    <source>
        <strain evidence="7">ZC4RG45</strain>
    </source>
</reference>
<accession>A0A2W4JPN8</accession>
<evidence type="ECO:0000256" key="2">
    <source>
        <dbReference type="ARBA" id="ARBA00022448"/>
    </source>
</evidence>
<dbReference type="CDD" id="cd13690">
    <property type="entry name" value="PBP2_GluB"/>
    <property type="match status" value="1"/>
</dbReference>
<keyword evidence="2" id="KW-0813">Transport</keyword>
<feature type="domain" description="Solute-binding protein family 3/N-terminal" evidence="6">
    <location>
        <begin position="35"/>
        <end position="259"/>
    </location>
</feature>
<dbReference type="GO" id="GO:0006865">
    <property type="term" value="P:amino acid transport"/>
    <property type="evidence" value="ECO:0007669"/>
    <property type="project" value="TreeGrafter"/>
</dbReference>
<dbReference type="InterPro" id="IPR051455">
    <property type="entry name" value="Bact_solute-bind_prot3"/>
</dbReference>
<dbReference type="Proteomes" id="UP000249324">
    <property type="component" value="Unassembled WGS sequence"/>
</dbReference>
<reference evidence="7" key="4">
    <citation type="submission" date="2023-08" db="EMBL/GenBank/DDBJ databases">
        <authorList>
            <person name="Guima S.E.S."/>
            <person name="Martins L.F."/>
            <person name="Silva A.M."/>
            <person name="Setubal J.C."/>
        </authorList>
    </citation>
    <scope>NUCLEOTIDE SEQUENCE</scope>
    <source>
        <strain evidence="7">ZC4RG45</strain>
    </source>
</reference>
<evidence type="ECO:0000313" key="8">
    <source>
        <dbReference type="EMBL" id="PZN01003.1"/>
    </source>
</evidence>
<dbReference type="GO" id="GO:0005576">
    <property type="term" value="C:extracellular region"/>
    <property type="evidence" value="ECO:0007669"/>
    <property type="project" value="TreeGrafter"/>
</dbReference>
<comment type="caution">
    <text evidence="8">The sequence shown here is derived from an EMBL/GenBank/DDBJ whole genome shotgun (WGS) entry which is preliminary data.</text>
</comment>
<dbReference type="STRING" id="1111738.GCA_000427905_00764"/>
<dbReference type="InterPro" id="IPR018313">
    <property type="entry name" value="SBP_3_CS"/>
</dbReference>
<dbReference type="EMBL" id="QGUI02000026">
    <property type="protein sequence ID" value="MFO7191370.1"/>
    <property type="molecule type" value="Genomic_DNA"/>
</dbReference>
<dbReference type="GO" id="GO:0030288">
    <property type="term" value="C:outer membrane-bounded periplasmic space"/>
    <property type="evidence" value="ECO:0007669"/>
    <property type="project" value="TreeGrafter"/>
</dbReference>
<evidence type="ECO:0000256" key="4">
    <source>
        <dbReference type="RuleBase" id="RU003744"/>
    </source>
</evidence>
<keyword evidence="3 5" id="KW-0732">Signal</keyword>
<evidence type="ECO:0000256" key="3">
    <source>
        <dbReference type="ARBA" id="ARBA00022729"/>
    </source>
</evidence>
<dbReference type="EMBL" id="QGUI01000043">
    <property type="protein sequence ID" value="PZN01003.1"/>
    <property type="molecule type" value="Genomic_DNA"/>
</dbReference>
<dbReference type="Pfam" id="PF00497">
    <property type="entry name" value="SBP_bac_3"/>
    <property type="match status" value="1"/>
</dbReference>
<evidence type="ECO:0000313" key="9">
    <source>
        <dbReference type="Proteomes" id="UP000249324"/>
    </source>
</evidence>
<dbReference type="PROSITE" id="PS51257">
    <property type="entry name" value="PROKAR_LIPOPROTEIN"/>
    <property type="match status" value="1"/>
</dbReference>
<organism evidence="8">
    <name type="scientific">Thermocrispum agreste</name>
    <dbReference type="NCBI Taxonomy" id="37925"/>
    <lineage>
        <taxon>Bacteria</taxon>
        <taxon>Bacillati</taxon>
        <taxon>Actinomycetota</taxon>
        <taxon>Actinomycetes</taxon>
        <taxon>Pseudonocardiales</taxon>
        <taxon>Pseudonocardiaceae</taxon>
        <taxon>Thermocrispum</taxon>
    </lineage>
</organism>
<dbReference type="AlphaFoldDB" id="A0A2W4JPN8"/>
<dbReference type="PANTHER" id="PTHR30085">
    <property type="entry name" value="AMINO ACID ABC TRANSPORTER PERMEASE"/>
    <property type="match status" value="1"/>
</dbReference>
<dbReference type="SUPFAM" id="SSF53850">
    <property type="entry name" value="Periplasmic binding protein-like II"/>
    <property type="match status" value="1"/>
</dbReference>
<proteinExistence type="inferred from homology"/>
<evidence type="ECO:0000256" key="1">
    <source>
        <dbReference type="ARBA" id="ARBA00010333"/>
    </source>
</evidence>
<evidence type="ECO:0000313" key="7">
    <source>
        <dbReference type="EMBL" id="MFO7191370.1"/>
    </source>
</evidence>
<dbReference type="SMART" id="SM00062">
    <property type="entry name" value="PBPb"/>
    <property type="match status" value="1"/>
</dbReference>
<evidence type="ECO:0000259" key="6">
    <source>
        <dbReference type="SMART" id="SM00062"/>
    </source>
</evidence>